<dbReference type="EMBL" id="JACVVK020000507">
    <property type="protein sequence ID" value="KAK7469708.1"/>
    <property type="molecule type" value="Genomic_DNA"/>
</dbReference>
<evidence type="ECO:0000256" key="1">
    <source>
        <dbReference type="SAM" id="MobiDB-lite"/>
    </source>
</evidence>
<feature type="region of interest" description="Disordered" evidence="1">
    <location>
        <begin position="480"/>
        <end position="623"/>
    </location>
</feature>
<feature type="compositionally biased region" description="Polar residues" evidence="1">
    <location>
        <begin position="441"/>
        <end position="458"/>
    </location>
</feature>
<reference evidence="2 3" key="1">
    <citation type="journal article" date="2023" name="Sci. Data">
        <title>Genome assembly of the Korean intertidal mud-creeper Batillaria attramentaria.</title>
        <authorList>
            <person name="Patra A.K."/>
            <person name="Ho P.T."/>
            <person name="Jun S."/>
            <person name="Lee S.J."/>
            <person name="Kim Y."/>
            <person name="Won Y.J."/>
        </authorList>
    </citation>
    <scope>NUCLEOTIDE SEQUENCE [LARGE SCALE GENOMIC DNA]</scope>
    <source>
        <strain evidence="2">Wonlab-2016</strain>
    </source>
</reference>
<gene>
    <name evidence="2" type="ORF">BaRGS_00036290</name>
</gene>
<comment type="caution">
    <text evidence="2">The sequence shown here is derived from an EMBL/GenBank/DDBJ whole genome shotgun (WGS) entry which is preliminary data.</text>
</comment>
<keyword evidence="3" id="KW-1185">Reference proteome</keyword>
<feature type="compositionally biased region" description="Polar residues" evidence="1">
    <location>
        <begin position="578"/>
        <end position="587"/>
    </location>
</feature>
<feature type="compositionally biased region" description="Basic and acidic residues" evidence="1">
    <location>
        <begin position="360"/>
        <end position="375"/>
    </location>
</feature>
<protein>
    <submittedName>
        <fullName evidence="2">Uncharacterized protein</fullName>
    </submittedName>
</protein>
<evidence type="ECO:0000313" key="2">
    <source>
        <dbReference type="EMBL" id="KAK7469708.1"/>
    </source>
</evidence>
<feature type="region of interest" description="Disordered" evidence="1">
    <location>
        <begin position="348"/>
        <end position="376"/>
    </location>
</feature>
<name>A0ABD0JC41_9CAEN</name>
<sequence>MTFYAIMMFYFVFTRHEGENVAIPGCNGERWISLREFGNDSVTCRHERFQEVTWTISRPDNNAPIFSGSCPTPGVPCLTNGDIILTRKEASSDLTIVADYRKYGNTIVSCKAGSSYTCQIRIVPSHQVPDAKLPTLPVTVDGTETLSLMCVISPETTRPYTWSGVQCNEGNGKEICTFTPGSIHTENVVTCLGNFSQSNYNGLTLEARFDFNNANPPDQPVITGYTTGQVLQLGHRLEMVCTVYGGSPKVSSIDFTCTGLDDGEDTSNETSVSSSVIIPSIKGKKTHTPTLDSDHPVQMALEQVGLQIHMASMKKSRLSKNHSFQQNHLKQRHKPRLQVTVGTAQVETVHHQKRQSPIQEEGRQMQVKDPKDQQKPNRKITMVYIIEHNNILYEPGDSPYVVNEAYQPESTVQKQPAMTTVDPTYEDHNLDSYDDGYAAVSTGSPQGNGKGSHTNPQPSLDHDLYSSVDAPAPIIPAEVTEPATRGDEYAVVDKSRKRNTEPTFQPDVYAQVNKSRPKTGGDVYAQVNKPAKRANSSPVQHDIDEGDGNYAEVQKPKPDLKPKPALKPKPTAAVKPNPKSTSGSVETSDVDDEYNVLRFQGQNSDTPANPDAGQLYSHIGSEI</sequence>
<organism evidence="2 3">
    <name type="scientific">Batillaria attramentaria</name>
    <dbReference type="NCBI Taxonomy" id="370345"/>
    <lineage>
        <taxon>Eukaryota</taxon>
        <taxon>Metazoa</taxon>
        <taxon>Spiralia</taxon>
        <taxon>Lophotrochozoa</taxon>
        <taxon>Mollusca</taxon>
        <taxon>Gastropoda</taxon>
        <taxon>Caenogastropoda</taxon>
        <taxon>Sorbeoconcha</taxon>
        <taxon>Cerithioidea</taxon>
        <taxon>Batillariidae</taxon>
        <taxon>Batillaria</taxon>
    </lineage>
</organism>
<proteinExistence type="predicted"/>
<evidence type="ECO:0000313" key="3">
    <source>
        <dbReference type="Proteomes" id="UP001519460"/>
    </source>
</evidence>
<dbReference type="AlphaFoldDB" id="A0ABD0JC41"/>
<accession>A0ABD0JC41</accession>
<dbReference type="Proteomes" id="UP001519460">
    <property type="component" value="Unassembled WGS sequence"/>
</dbReference>
<feature type="compositionally biased region" description="Basic and acidic residues" evidence="1">
    <location>
        <begin position="484"/>
        <end position="500"/>
    </location>
</feature>
<feature type="region of interest" description="Disordered" evidence="1">
    <location>
        <begin position="439"/>
        <end position="462"/>
    </location>
</feature>